<dbReference type="Pfam" id="PF00733">
    <property type="entry name" value="Asn_synthase"/>
    <property type="match status" value="1"/>
</dbReference>
<evidence type="ECO:0000256" key="2">
    <source>
        <dbReference type="ARBA" id="ARBA00005752"/>
    </source>
</evidence>
<evidence type="ECO:0000256" key="7">
    <source>
        <dbReference type="ARBA" id="ARBA00048741"/>
    </source>
</evidence>
<dbReference type="SUPFAM" id="SSF56235">
    <property type="entry name" value="N-terminal nucleophile aminohydrolases (Ntn hydrolases)"/>
    <property type="match status" value="1"/>
</dbReference>
<dbReference type="Gene3D" id="3.40.50.620">
    <property type="entry name" value="HUPs"/>
    <property type="match status" value="2"/>
</dbReference>
<dbReference type="Gene3D" id="3.60.20.10">
    <property type="entry name" value="Glutamine Phosphoribosylpyrophosphate, subunit 1, domain 1"/>
    <property type="match status" value="1"/>
</dbReference>
<reference evidence="9 10" key="1">
    <citation type="submission" date="2019-09" db="EMBL/GenBank/DDBJ databases">
        <title>Taxonomy of Antarctic Massilia spp.: description of Massilia rubra sp. nov., Massilia aquatica sp. nov., Massilia mucilaginosa sp. nov., Massilia frigida sp. nov. isolated from streams, lakes and regoliths.</title>
        <authorList>
            <person name="Holochova P."/>
            <person name="Sedlacek I."/>
            <person name="Kralova S."/>
            <person name="Maslanova I."/>
            <person name="Busse H.-J."/>
            <person name="Stankova E."/>
            <person name="Vrbovska V."/>
            <person name="Kovarovic V."/>
            <person name="Bartak M."/>
            <person name="Svec P."/>
            <person name="Pantucek R."/>
        </authorList>
    </citation>
    <scope>NUCLEOTIDE SEQUENCE [LARGE SCALE GENOMIC DNA]</scope>
    <source>
        <strain evidence="9 10">CCM 8693</strain>
    </source>
</reference>
<evidence type="ECO:0000259" key="8">
    <source>
        <dbReference type="PROSITE" id="PS51278"/>
    </source>
</evidence>
<keyword evidence="10" id="KW-1185">Reference proteome</keyword>
<dbReference type="EC" id="6.3.5.4" evidence="3"/>
<dbReference type="InterPro" id="IPR017932">
    <property type="entry name" value="GATase_2_dom"/>
</dbReference>
<dbReference type="PROSITE" id="PS51278">
    <property type="entry name" value="GATASE_TYPE_2"/>
    <property type="match status" value="1"/>
</dbReference>
<dbReference type="InterPro" id="IPR033738">
    <property type="entry name" value="AsnB_N"/>
</dbReference>
<dbReference type="SUPFAM" id="SSF52402">
    <property type="entry name" value="Adenine nucleotide alpha hydrolases-like"/>
    <property type="match status" value="1"/>
</dbReference>
<keyword evidence="6" id="KW-0315">Glutamine amidotransferase</keyword>
<evidence type="ECO:0000313" key="10">
    <source>
        <dbReference type="Proteomes" id="UP000819052"/>
    </source>
</evidence>
<protein>
    <recommendedName>
        <fullName evidence="3">asparagine synthase (glutamine-hydrolyzing)</fullName>
        <ecNumber evidence="3">6.3.5.4</ecNumber>
    </recommendedName>
</protein>
<dbReference type="RefSeq" id="WP_167079570.1">
    <property type="nucleotide sequence ID" value="NZ_VVIW01000021.1"/>
</dbReference>
<dbReference type="InterPro" id="IPR001962">
    <property type="entry name" value="Asn_synthase"/>
</dbReference>
<keyword evidence="5" id="KW-0067">ATP-binding</keyword>
<comment type="pathway">
    <text evidence="1">Amino-acid biosynthesis; L-asparagine biosynthesis; L-asparagine from L-aspartate (L-Gln route): step 1/1.</text>
</comment>
<dbReference type="CDD" id="cd00712">
    <property type="entry name" value="AsnB"/>
    <property type="match status" value="1"/>
</dbReference>
<evidence type="ECO:0000256" key="3">
    <source>
        <dbReference type="ARBA" id="ARBA00012737"/>
    </source>
</evidence>
<evidence type="ECO:0000256" key="5">
    <source>
        <dbReference type="ARBA" id="ARBA00022840"/>
    </source>
</evidence>
<dbReference type="CDD" id="cd01991">
    <property type="entry name" value="Asn_synthase_B_C"/>
    <property type="match status" value="1"/>
</dbReference>
<name>A0ABX0MGS6_9BURK</name>
<keyword evidence="4" id="KW-0547">Nucleotide-binding</keyword>
<dbReference type="NCBIfam" id="TIGR01536">
    <property type="entry name" value="asn_synth_AEB"/>
    <property type="match status" value="1"/>
</dbReference>
<dbReference type="Pfam" id="PF13537">
    <property type="entry name" value="GATase_7"/>
    <property type="match status" value="1"/>
</dbReference>
<comment type="similarity">
    <text evidence="2">Belongs to the asparagine synthetase family.</text>
</comment>
<dbReference type="InterPro" id="IPR006426">
    <property type="entry name" value="Asn_synth_AEB"/>
</dbReference>
<gene>
    <name evidence="9" type="ORF">F1609_26030</name>
</gene>
<dbReference type="PANTHER" id="PTHR43284:SF1">
    <property type="entry name" value="ASPARAGINE SYNTHETASE"/>
    <property type="match status" value="1"/>
</dbReference>
<proteinExistence type="inferred from homology"/>
<evidence type="ECO:0000256" key="1">
    <source>
        <dbReference type="ARBA" id="ARBA00005187"/>
    </source>
</evidence>
<evidence type="ECO:0000313" key="9">
    <source>
        <dbReference type="EMBL" id="NHZ43605.1"/>
    </source>
</evidence>
<dbReference type="InterPro" id="IPR029055">
    <property type="entry name" value="Ntn_hydrolases_N"/>
</dbReference>
<organism evidence="9 10">
    <name type="scientific">Massilia aquatica</name>
    <dbReference type="NCBI Taxonomy" id="2609000"/>
    <lineage>
        <taxon>Bacteria</taxon>
        <taxon>Pseudomonadati</taxon>
        <taxon>Pseudomonadota</taxon>
        <taxon>Betaproteobacteria</taxon>
        <taxon>Burkholderiales</taxon>
        <taxon>Oxalobacteraceae</taxon>
        <taxon>Telluria group</taxon>
        <taxon>Massilia</taxon>
    </lineage>
</organism>
<dbReference type="InterPro" id="IPR014729">
    <property type="entry name" value="Rossmann-like_a/b/a_fold"/>
</dbReference>
<sequence>MCGIVGIFDTRGAREIDPALVKRMNETQHHRGPDEGDVYTEPGVGFGHRRLSVIDILSGQQPMFNAEGNVGVVFNGEIYNYPELTEELQKLGYVFRTRSDTETIVHAWSAWGEECVQRFRGMFAIAVWDRVKQTMFMARDRLGVKPFYYAVLPDGMFIFGSELKSLRAHPGLPRAIDPRAVEDYFAYGYVPEPKTIYSGALKLSPGFCLTVKIGQPIPQPRQFWDVPFKLHGAMSQADAEGELVVRLREAVKIRLKAEVPLGAFLSGGVDSSAIVAMMAGLMKDPVNTCSIAFNDKAFDESEYAEQVARQYKTDHHTETVDTDDYALLDTLADLYDEPYADSSAIPTYRVCQLARKRVTVALSGDGGDENLAGYRRYRYAMAEDSVRSRLPTGLRKLVFGPLGKYYPKADWAPRMFRAKTTFEALSRDLVEGYFHGVSIMSDAMRAQLFTPAFRTRLQGYRAIDVMKGHAAKSPTDDPLSMIQYLDMKTYLPGDILTKVDRASMAHALEVRVPLLDHKLVEWISGLPPEMKLRGSEGKYIFKKSLEQYLPHDILYRKKMGFAVPLAGWFRGPLRQRVRDSLLGDTLKETGIFNIDYLTEMVEQHESGRRDYSAPIWTLLMFEAFLRKELLGAGA</sequence>
<dbReference type="PIRSF" id="PIRSF001589">
    <property type="entry name" value="Asn_synthetase_glu-h"/>
    <property type="match status" value="1"/>
</dbReference>
<dbReference type="NCBIfam" id="TIGR03108">
    <property type="entry name" value="eps_aminotran_1"/>
    <property type="match status" value="1"/>
</dbReference>
<dbReference type="EMBL" id="VVIW01000021">
    <property type="protein sequence ID" value="NHZ43605.1"/>
    <property type="molecule type" value="Genomic_DNA"/>
</dbReference>
<evidence type="ECO:0000256" key="4">
    <source>
        <dbReference type="ARBA" id="ARBA00022741"/>
    </source>
</evidence>
<dbReference type="InterPro" id="IPR017539">
    <property type="entry name" value="XrtA_amidotfase"/>
</dbReference>
<dbReference type="InterPro" id="IPR051786">
    <property type="entry name" value="ASN_synthetase/amidase"/>
</dbReference>
<dbReference type="Proteomes" id="UP000819052">
    <property type="component" value="Unassembled WGS sequence"/>
</dbReference>
<comment type="caution">
    <text evidence="9">The sequence shown here is derived from an EMBL/GenBank/DDBJ whole genome shotgun (WGS) entry which is preliminary data.</text>
</comment>
<accession>A0ABX0MGS6</accession>
<comment type="catalytic activity">
    <reaction evidence="7">
        <text>L-aspartate + L-glutamine + ATP + H2O = L-asparagine + L-glutamate + AMP + diphosphate + H(+)</text>
        <dbReference type="Rhea" id="RHEA:12228"/>
        <dbReference type="ChEBI" id="CHEBI:15377"/>
        <dbReference type="ChEBI" id="CHEBI:15378"/>
        <dbReference type="ChEBI" id="CHEBI:29985"/>
        <dbReference type="ChEBI" id="CHEBI:29991"/>
        <dbReference type="ChEBI" id="CHEBI:30616"/>
        <dbReference type="ChEBI" id="CHEBI:33019"/>
        <dbReference type="ChEBI" id="CHEBI:58048"/>
        <dbReference type="ChEBI" id="CHEBI:58359"/>
        <dbReference type="ChEBI" id="CHEBI:456215"/>
        <dbReference type="EC" id="6.3.5.4"/>
    </reaction>
</comment>
<feature type="domain" description="Glutamine amidotransferase type-2" evidence="8">
    <location>
        <begin position="2"/>
        <end position="214"/>
    </location>
</feature>
<evidence type="ECO:0000256" key="6">
    <source>
        <dbReference type="ARBA" id="ARBA00022962"/>
    </source>
</evidence>
<dbReference type="PANTHER" id="PTHR43284">
    <property type="entry name" value="ASPARAGINE SYNTHETASE (GLUTAMINE-HYDROLYZING)"/>
    <property type="match status" value="1"/>
</dbReference>